<sequence>MSNSSTNKSLEQTVAAKNDTKNNHDSLFQAIFNTMPIGIGVVQNGILTHVNPMVTAITGYDARELLGKNSRILYPDQAEFDFVRQECERQRQRFGNCTVETRWQHSDGSIIDILYSSTRVDNKKTATGITFSARDITRKKETEKNLSSAYNELNQIFNAAVPICLISKECVITRVNKAFCDFFMVEEKDTLNAGCQKFWKCDKCKTDHCALHLLQSGQPSYHHYVDTVLHGRKLICSVHSVPHYDTLGSFIGTITTFFDMSAHKEAQDQLEKTREQLLHSEKLSAIGRLSASIAHEFNNPLYGIMNVLSGIQKRSPLSDEDRQLANLALKECNRIKFLISELQQFNRPSSGVKEYFDIHKAIDDILLFHNKEFKNRKMLVKKEYGPEVPQIRAVPDQIKQVLVNLFNNAGDAMPSEGGQVVITTRFDNNTISIIVKDNGNGILPENMGKIFEPFFTTKPAVKGTGLGLPVSFGIIKSHGGNITVESTPGQGATFTVILPAEIHY</sequence>
<dbReference type="SUPFAM" id="SSF55874">
    <property type="entry name" value="ATPase domain of HSP90 chaperone/DNA topoisomerase II/histidine kinase"/>
    <property type="match status" value="1"/>
</dbReference>
<dbReference type="AlphaFoldDB" id="A0A8J6TEB3"/>
<dbReference type="InterPro" id="IPR003661">
    <property type="entry name" value="HisK_dim/P_dom"/>
</dbReference>
<dbReference type="InterPro" id="IPR004358">
    <property type="entry name" value="Sig_transdc_His_kin-like_C"/>
</dbReference>
<dbReference type="InterPro" id="IPR000700">
    <property type="entry name" value="PAS-assoc_C"/>
</dbReference>
<dbReference type="InterPro" id="IPR005467">
    <property type="entry name" value="His_kinase_dom"/>
</dbReference>
<evidence type="ECO:0000256" key="3">
    <source>
        <dbReference type="ARBA" id="ARBA00022553"/>
    </source>
</evidence>
<accession>A0A8J6TEB3</accession>
<feature type="domain" description="PAC" evidence="11">
    <location>
        <begin position="218"/>
        <end position="272"/>
    </location>
</feature>
<dbReference type="Gene3D" id="3.30.450.20">
    <property type="entry name" value="PAS domain"/>
    <property type="match status" value="2"/>
</dbReference>
<feature type="domain" description="PAC" evidence="11">
    <location>
        <begin position="97"/>
        <end position="148"/>
    </location>
</feature>
<feature type="domain" description="PAS" evidence="10">
    <location>
        <begin position="44"/>
        <end position="79"/>
    </location>
</feature>
<evidence type="ECO:0000259" key="9">
    <source>
        <dbReference type="PROSITE" id="PS50109"/>
    </source>
</evidence>
<dbReference type="PANTHER" id="PTHR43065">
    <property type="entry name" value="SENSOR HISTIDINE KINASE"/>
    <property type="match status" value="1"/>
</dbReference>
<dbReference type="Pfam" id="PF02518">
    <property type="entry name" value="HATPase_c"/>
    <property type="match status" value="1"/>
</dbReference>
<proteinExistence type="predicted"/>
<gene>
    <name evidence="12" type="ORF">H8E41_03190</name>
</gene>
<evidence type="ECO:0000256" key="8">
    <source>
        <dbReference type="ARBA" id="ARBA00023012"/>
    </source>
</evidence>
<dbReference type="PROSITE" id="PS50113">
    <property type="entry name" value="PAC"/>
    <property type="match status" value="2"/>
</dbReference>
<evidence type="ECO:0000256" key="7">
    <source>
        <dbReference type="ARBA" id="ARBA00022840"/>
    </source>
</evidence>
<dbReference type="SUPFAM" id="SSF55785">
    <property type="entry name" value="PYP-like sensor domain (PAS domain)"/>
    <property type="match status" value="2"/>
</dbReference>
<dbReference type="Pfam" id="PF13426">
    <property type="entry name" value="PAS_9"/>
    <property type="match status" value="2"/>
</dbReference>
<dbReference type="InterPro" id="IPR000014">
    <property type="entry name" value="PAS"/>
</dbReference>
<evidence type="ECO:0000256" key="6">
    <source>
        <dbReference type="ARBA" id="ARBA00022777"/>
    </source>
</evidence>
<dbReference type="GO" id="GO:0005524">
    <property type="term" value="F:ATP binding"/>
    <property type="evidence" value="ECO:0007669"/>
    <property type="project" value="UniProtKB-KW"/>
</dbReference>
<evidence type="ECO:0000259" key="10">
    <source>
        <dbReference type="PROSITE" id="PS50112"/>
    </source>
</evidence>
<name>A0A8J6TEB3_9BACT</name>
<dbReference type="Gene3D" id="3.30.565.10">
    <property type="entry name" value="Histidine kinase-like ATPase, C-terminal domain"/>
    <property type="match status" value="1"/>
</dbReference>
<protein>
    <recommendedName>
        <fullName evidence="2">histidine kinase</fullName>
        <ecNumber evidence="2">2.7.13.3</ecNumber>
    </recommendedName>
</protein>
<evidence type="ECO:0000256" key="5">
    <source>
        <dbReference type="ARBA" id="ARBA00022741"/>
    </source>
</evidence>
<comment type="caution">
    <text evidence="12">The sequence shown here is derived from an EMBL/GenBank/DDBJ whole genome shotgun (WGS) entry which is preliminary data.</text>
</comment>
<dbReference type="PRINTS" id="PR00344">
    <property type="entry name" value="BCTRLSENSOR"/>
</dbReference>
<dbReference type="SMART" id="SM00091">
    <property type="entry name" value="PAS"/>
    <property type="match status" value="1"/>
</dbReference>
<dbReference type="InterPro" id="IPR036097">
    <property type="entry name" value="HisK_dim/P_sf"/>
</dbReference>
<dbReference type="InterPro" id="IPR035965">
    <property type="entry name" value="PAS-like_dom_sf"/>
</dbReference>
<dbReference type="Pfam" id="PF00512">
    <property type="entry name" value="HisKA"/>
    <property type="match status" value="1"/>
</dbReference>
<evidence type="ECO:0000256" key="1">
    <source>
        <dbReference type="ARBA" id="ARBA00000085"/>
    </source>
</evidence>
<dbReference type="SMART" id="SM00388">
    <property type="entry name" value="HisKA"/>
    <property type="match status" value="1"/>
</dbReference>
<dbReference type="PROSITE" id="PS50109">
    <property type="entry name" value="HIS_KIN"/>
    <property type="match status" value="1"/>
</dbReference>
<evidence type="ECO:0000259" key="11">
    <source>
        <dbReference type="PROSITE" id="PS50113"/>
    </source>
</evidence>
<dbReference type="InterPro" id="IPR036890">
    <property type="entry name" value="HATPase_C_sf"/>
</dbReference>
<dbReference type="EC" id="2.7.13.3" evidence="2"/>
<dbReference type="Proteomes" id="UP000614424">
    <property type="component" value="Unassembled WGS sequence"/>
</dbReference>
<keyword evidence="8" id="KW-0902">Two-component regulatory system</keyword>
<keyword evidence="4" id="KW-0808">Transferase</keyword>
<evidence type="ECO:0000256" key="4">
    <source>
        <dbReference type="ARBA" id="ARBA00022679"/>
    </source>
</evidence>
<dbReference type="CDD" id="cd00130">
    <property type="entry name" value="PAS"/>
    <property type="match status" value="1"/>
</dbReference>
<dbReference type="Gene3D" id="1.10.287.130">
    <property type="match status" value="1"/>
</dbReference>
<dbReference type="PANTHER" id="PTHR43065:SF10">
    <property type="entry name" value="PEROXIDE STRESS-ACTIVATED HISTIDINE KINASE MAK3"/>
    <property type="match status" value="1"/>
</dbReference>
<keyword evidence="5" id="KW-0547">Nucleotide-binding</keyword>
<dbReference type="InterPro" id="IPR003594">
    <property type="entry name" value="HATPase_dom"/>
</dbReference>
<dbReference type="SMART" id="SM00387">
    <property type="entry name" value="HATPase_c"/>
    <property type="match status" value="1"/>
</dbReference>
<reference evidence="12 13" key="1">
    <citation type="submission" date="2020-08" db="EMBL/GenBank/DDBJ databases">
        <title>Bridging the membrane lipid divide: bacteria of the FCB group superphylum have the potential to synthesize archaeal ether lipids.</title>
        <authorList>
            <person name="Villanueva L."/>
            <person name="Von Meijenfeldt F.A.B."/>
            <person name="Westbye A.B."/>
            <person name="Yadav S."/>
            <person name="Hopmans E.C."/>
            <person name="Dutilh B.E."/>
            <person name="Sinninghe Damste J.S."/>
        </authorList>
    </citation>
    <scope>NUCLEOTIDE SEQUENCE [LARGE SCALE GENOMIC DNA]</scope>
    <source>
        <strain evidence="12">NIOZ-UU47</strain>
    </source>
</reference>
<evidence type="ECO:0000313" key="12">
    <source>
        <dbReference type="EMBL" id="MBC8316883.1"/>
    </source>
</evidence>
<dbReference type="SUPFAM" id="SSF47384">
    <property type="entry name" value="Homodimeric domain of signal transducing histidine kinase"/>
    <property type="match status" value="1"/>
</dbReference>
<dbReference type="PROSITE" id="PS50112">
    <property type="entry name" value="PAS"/>
    <property type="match status" value="1"/>
</dbReference>
<dbReference type="EMBL" id="JACNJZ010000059">
    <property type="protein sequence ID" value="MBC8316883.1"/>
    <property type="molecule type" value="Genomic_DNA"/>
</dbReference>
<feature type="domain" description="Histidine kinase" evidence="9">
    <location>
        <begin position="292"/>
        <end position="502"/>
    </location>
</feature>
<comment type="catalytic activity">
    <reaction evidence="1">
        <text>ATP + protein L-histidine = ADP + protein N-phospho-L-histidine.</text>
        <dbReference type="EC" id="2.7.13.3"/>
    </reaction>
</comment>
<dbReference type="CDD" id="cd00082">
    <property type="entry name" value="HisKA"/>
    <property type="match status" value="1"/>
</dbReference>
<dbReference type="NCBIfam" id="TIGR00229">
    <property type="entry name" value="sensory_box"/>
    <property type="match status" value="1"/>
</dbReference>
<organism evidence="12 13">
    <name type="scientific">Candidatus Desulfobia pelagia</name>
    <dbReference type="NCBI Taxonomy" id="2841692"/>
    <lineage>
        <taxon>Bacteria</taxon>
        <taxon>Pseudomonadati</taxon>
        <taxon>Thermodesulfobacteriota</taxon>
        <taxon>Desulfobulbia</taxon>
        <taxon>Desulfobulbales</taxon>
        <taxon>Desulfobulbaceae</taxon>
        <taxon>Candidatus Desulfobia</taxon>
    </lineage>
</organism>
<keyword evidence="3" id="KW-0597">Phosphoprotein</keyword>
<keyword evidence="7" id="KW-0067">ATP-binding</keyword>
<dbReference type="GO" id="GO:0000155">
    <property type="term" value="F:phosphorelay sensor kinase activity"/>
    <property type="evidence" value="ECO:0007669"/>
    <property type="project" value="InterPro"/>
</dbReference>
<evidence type="ECO:0000313" key="13">
    <source>
        <dbReference type="Proteomes" id="UP000614424"/>
    </source>
</evidence>
<evidence type="ECO:0000256" key="2">
    <source>
        <dbReference type="ARBA" id="ARBA00012438"/>
    </source>
</evidence>
<keyword evidence="6" id="KW-0418">Kinase</keyword>